<dbReference type="RefSeq" id="WP_086992625.1">
    <property type="nucleotide sequence ID" value="NZ_FUHU01000044.1"/>
</dbReference>
<feature type="compositionally biased region" description="Basic and acidic residues" evidence="1">
    <location>
        <begin position="477"/>
        <end position="488"/>
    </location>
</feature>
<feature type="compositionally biased region" description="Acidic residues" evidence="1">
    <location>
        <begin position="434"/>
        <end position="459"/>
    </location>
</feature>
<keyword evidence="4" id="KW-1185">Reference proteome</keyword>
<gene>
    <name evidence="3" type="ORF">CZ674_11140</name>
</gene>
<feature type="transmembrane region" description="Helical" evidence="2">
    <location>
        <begin position="12"/>
        <end position="35"/>
    </location>
</feature>
<evidence type="ECO:0000256" key="1">
    <source>
        <dbReference type="SAM" id="MobiDB-lite"/>
    </source>
</evidence>
<protein>
    <submittedName>
        <fullName evidence="3">Putative integral membrane protein</fullName>
    </submittedName>
</protein>
<accession>A0A1R4GDV3</accession>
<keyword evidence="2" id="KW-1133">Transmembrane helix</keyword>
<feature type="transmembrane region" description="Helical" evidence="2">
    <location>
        <begin position="394"/>
        <end position="415"/>
    </location>
</feature>
<dbReference type="GeneID" id="303173763"/>
<feature type="transmembrane region" description="Helical" evidence="2">
    <location>
        <begin position="83"/>
        <end position="101"/>
    </location>
</feature>
<dbReference type="OrthoDB" id="3742900at2"/>
<sequence length="488" mass="50835">MYRLNVSLAQLVQALAIAGVGLAIMFVPLALVWSIDRGFGPDILLSWRAAVDAWLLGHGVTLDAQLPEAVAARLGAEEALRPFSVTLWPLGIGLLTFVLSYRSGLALESAASGMAADHVERVEGFGGTPRPHSIFTQVLLWGVIGSTLTTAVVGFVLALTAQHETVSPSLVQAAYMPALVSLIGHVTAILWRHRTLIADFVTERLTIPAEWAMPIRAGLHVGVVTIVALVALGSAATGLTLFTHFDRMVAISEASSPTVLGALVMFLAQLALLPNAVVWAISWMIGAPVQLGTGSTLSPFEASLGPLPGIPAFGAIPSTIEPWFLALVVLTAVVVVALGMMAARRFMPEHDEWWQPLVAAVSATVLAATALVVVTVLSSGAIGPGRMQELGPDIGAVAAIAFGGLALAMSAAFYGSEGVDYVIGRDAEGGLFDSDPDDDGDADDAAAADDAVEVEAEPADPDHTETEQLDDAVAETEPDRDAAPRSEP</sequence>
<dbReference type="Pfam" id="PF19877">
    <property type="entry name" value="DUF6350"/>
    <property type="match status" value="1"/>
</dbReference>
<keyword evidence="2" id="KW-0472">Membrane</keyword>
<feature type="transmembrane region" description="Helical" evidence="2">
    <location>
        <begin position="323"/>
        <end position="344"/>
    </location>
</feature>
<evidence type="ECO:0000313" key="3">
    <source>
        <dbReference type="EMBL" id="SJM66388.1"/>
    </source>
</evidence>
<feature type="transmembrane region" description="Helical" evidence="2">
    <location>
        <begin position="173"/>
        <end position="191"/>
    </location>
</feature>
<feature type="transmembrane region" description="Helical" evidence="2">
    <location>
        <begin position="356"/>
        <end position="382"/>
    </location>
</feature>
<feature type="region of interest" description="Disordered" evidence="1">
    <location>
        <begin position="430"/>
        <end position="488"/>
    </location>
</feature>
<organism evidence="3 4">
    <name type="scientific">Agrococcus casei LMG 22410</name>
    <dbReference type="NCBI Taxonomy" id="1255656"/>
    <lineage>
        <taxon>Bacteria</taxon>
        <taxon>Bacillati</taxon>
        <taxon>Actinomycetota</taxon>
        <taxon>Actinomycetes</taxon>
        <taxon>Micrococcales</taxon>
        <taxon>Microbacteriaceae</taxon>
        <taxon>Agrococcus</taxon>
    </lineage>
</organism>
<feature type="transmembrane region" description="Helical" evidence="2">
    <location>
        <begin position="138"/>
        <end position="161"/>
    </location>
</feature>
<evidence type="ECO:0000256" key="2">
    <source>
        <dbReference type="SAM" id="Phobius"/>
    </source>
</evidence>
<evidence type="ECO:0000313" key="4">
    <source>
        <dbReference type="Proteomes" id="UP000195787"/>
    </source>
</evidence>
<dbReference type="AlphaFoldDB" id="A0A1R4GDV3"/>
<reference evidence="3 4" key="1">
    <citation type="submission" date="2017-02" db="EMBL/GenBank/DDBJ databases">
        <authorList>
            <person name="Peterson S.W."/>
        </authorList>
    </citation>
    <scope>NUCLEOTIDE SEQUENCE [LARGE SCALE GENOMIC DNA]</scope>
    <source>
        <strain evidence="3 4">LMG 22410</strain>
    </source>
</reference>
<name>A0A1R4GDV3_9MICO</name>
<proteinExistence type="predicted"/>
<dbReference type="Proteomes" id="UP000195787">
    <property type="component" value="Unassembled WGS sequence"/>
</dbReference>
<feature type="compositionally biased region" description="Acidic residues" evidence="1">
    <location>
        <begin position="467"/>
        <end position="476"/>
    </location>
</feature>
<feature type="transmembrane region" description="Helical" evidence="2">
    <location>
        <begin position="219"/>
        <end position="242"/>
    </location>
</feature>
<feature type="transmembrane region" description="Helical" evidence="2">
    <location>
        <begin position="263"/>
        <end position="285"/>
    </location>
</feature>
<keyword evidence="2" id="KW-0812">Transmembrane</keyword>
<dbReference type="EMBL" id="FUHU01000044">
    <property type="protein sequence ID" value="SJM66388.1"/>
    <property type="molecule type" value="Genomic_DNA"/>
</dbReference>
<dbReference type="InterPro" id="IPR045931">
    <property type="entry name" value="DUF6350"/>
</dbReference>